<evidence type="ECO:0000256" key="1">
    <source>
        <dbReference type="SAM" id="MobiDB-lite"/>
    </source>
</evidence>
<accession>A0A4R6YM30</accession>
<evidence type="ECO:0000313" key="2">
    <source>
        <dbReference type="EMBL" id="TDR38231.1"/>
    </source>
</evidence>
<dbReference type="Proteomes" id="UP000295293">
    <property type="component" value="Unassembled WGS sequence"/>
</dbReference>
<protein>
    <submittedName>
        <fullName evidence="2">Uncharacterized protein</fullName>
    </submittedName>
</protein>
<name>A0A4R6YM30_9GAMM</name>
<dbReference type="RefSeq" id="WP_133821573.1">
    <property type="nucleotide sequence ID" value="NZ_SNZH01000022.1"/>
</dbReference>
<keyword evidence="3" id="KW-1185">Reference proteome</keyword>
<comment type="caution">
    <text evidence="2">The sequence shown here is derived from an EMBL/GenBank/DDBJ whole genome shotgun (WGS) entry which is preliminary data.</text>
</comment>
<evidence type="ECO:0000313" key="3">
    <source>
        <dbReference type="Proteomes" id="UP000295293"/>
    </source>
</evidence>
<reference evidence="2 3" key="1">
    <citation type="submission" date="2019-03" db="EMBL/GenBank/DDBJ databases">
        <title>Genomic Encyclopedia of Type Strains, Phase IV (KMG-IV): sequencing the most valuable type-strain genomes for metagenomic binning, comparative biology and taxonomic classification.</title>
        <authorList>
            <person name="Goeker M."/>
        </authorList>
    </citation>
    <scope>NUCLEOTIDE SEQUENCE [LARGE SCALE GENOMIC DNA]</scope>
    <source>
        <strain evidence="2 3">DSM 21667</strain>
    </source>
</reference>
<dbReference type="AlphaFoldDB" id="A0A4R6YM30"/>
<gene>
    <name evidence="2" type="ORF">DFR29_12231</name>
</gene>
<dbReference type="EMBL" id="SNZH01000022">
    <property type="protein sequence ID" value="TDR38231.1"/>
    <property type="molecule type" value="Genomic_DNA"/>
</dbReference>
<feature type="region of interest" description="Disordered" evidence="1">
    <location>
        <begin position="57"/>
        <end position="79"/>
    </location>
</feature>
<organism evidence="2 3">
    <name type="scientific">Tahibacter aquaticus</name>
    <dbReference type="NCBI Taxonomy" id="520092"/>
    <lineage>
        <taxon>Bacteria</taxon>
        <taxon>Pseudomonadati</taxon>
        <taxon>Pseudomonadota</taxon>
        <taxon>Gammaproteobacteria</taxon>
        <taxon>Lysobacterales</taxon>
        <taxon>Rhodanobacteraceae</taxon>
        <taxon>Tahibacter</taxon>
    </lineage>
</organism>
<dbReference type="OrthoDB" id="5985451at2"/>
<proteinExistence type="predicted"/>
<sequence>MATVQRFFLSIGDLSQARGEYAQLSFDGISPASFASTLQAALREPSLWQRWKALQPDPDAVDPQLGASDPNARVSAEQSDLHTEVEVVTTLPHAIVKHRLNLLAGRVWKLHDVQTA</sequence>